<dbReference type="AlphaFoldDB" id="S0EZW8"/>
<dbReference type="Proteomes" id="UP000014227">
    <property type="component" value="Chromosome I"/>
</dbReference>
<feature type="region of interest" description="Disordered" evidence="1">
    <location>
        <begin position="1"/>
        <end position="29"/>
    </location>
</feature>
<dbReference type="PANTHER" id="PTHR43884">
    <property type="entry name" value="ACYL-COA DEHYDROGENASE"/>
    <property type="match status" value="1"/>
</dbReference>
<dbReference type="KEGG" id="ccz:CCALI_02325"/>
<sequence length="411" mass="44484">MASGSCGPTDNTEDAVGLPIPESAHANPEEEQLIAKARQIAEEVLLPNAERSDQAEGPNRENFRALAEAGLLGIALPKEYGGSNVSGETQRAITEILASACGVTTFVQAQHHGPSRMIANGPNPALKERLVPELAAGRMLCGVSFAHLRRPGPPVLRAEPVPGGYRLYGTAPWVTGWGLMNQVVFGATLPDERFVYVWVPAHREEFPELFEGLTPPDGDWGRYQASPPLRLCAMNASATVTLTLEGLFVPEAHRLQFSDRETLRCNDRKGVLGGTALPMGCAAGAVRLLCSLAEKRPIPAIRQSAEHFTQELARTRRAIAEWNARNNEPDFFEKAVRLRAHAIRLAVRAAHAAVAASSGAANLLSNPAQRLFREAMFYTVQAQTQEVMAATLQLLEEETLEDLLPPPETSA</sequence>
<dbReference type="PANTHER" id="PTHR43884:SF12">
    <property type="entry name" value="ISOVALERYL-COA DEHYDROGENASE, MITOCHONDRIAL-RELATED"/>
    <property type="match status" value="1"/>
</dbReference>
<dbReference type="Pfam" id="PF02771">
    <property type="entry name" value="Acyl-CoA_dh_N"/>
    <property type="match status" value="1"/>
</dbReference>
<evidence type="ECO:0000313" key="4">
    <source>
        <dbReference type="Proteomes" id="UP000014227"/>
    </source>
</evidence>
<dbReference type="HOGENOM" id="CLU_045511_0_0_0"/>
<feature type="compositionally biased region" description="Polar residues" evidence="1">
    <location>
        <begin position="1"/>
        <end position="10"/>
    </location>
</feature>
<dbReference type="GO" id="GO:0050660">
    <property type="term" value="F:flavin adenine dinucleotide binding"/>
    <property type="evidence" value="ECO:0007669"/>
    <property type="project" value="InterPro"/>
</dbReference>
<feature type="domain" description="Acyl-CoA dehydrogenase/oxidase N-terminal" evidence="2">
    <location>
        <begin position="28"/>
        <end position="137"/>
    </location>
</feature>
<dbReference type="eggNOG" id="COG1960">
    <property type="taxonomic scope" value="Bacteria"/>
</dbReference>
<proteinExistence type="predicted"/>
<gene>
    <name evidence="3" type="ORF">CCALI_02325</name>
</gene>
<dbReference type="PATRIC" id="fig|1303518.3.peg.2415"/>
<dbReference type="RefSeq" id="WP_016483649.1">
    <property type="nucleotide sequence ID" value="NC_021487.1"/>
</dbReference>
<dbReference type="GO" id="GO:0003995">
    <property type="term" value="F:acyl-CoA dehydrogenase activity"/>
    <property type="evidence" value="ECO:0007669"/>
    <property type="project" value="TreeGrafter"/>
</dbReference>
<dbReference type="InterPro" id="IPR009100">
    <property type="entry name" value="AcylCoA_DH/oxidase_NM_dom_sf"/>
</dbReference>
<keyword evidence="4" id="KW-1185">Reference proteome</keyword>
<dbReference type="EMBL" id="HF951689">
    <property type="protein sequence ID" value="CCW36130.1"/>
    <property type="molecule type" value="Genomic_DNA"/>
</dbReference>
<dbReference type="SUPFAM" id="SSF56645">
    <property type="entry name" value="Acyl-CoA dehydrogenase NM domain-like"/>
    <property type="match status" value="1"/>
</dbReference>
<dbReference type="STRING" id="454171.CP488_01771"/>
<name>S0EZW8_CHTCT</name>
<evidence type="ECO:0000313" key="3">
    <source>
        <dbReference type="EMBL" id="CCW36130.1"/>
    </source>
</evidence>
<evidence type="ECO:0000256" key="1">
    <source>
        <dbReference type="SAM" id="MobiDB-lite"/>
    </source>
</evidence>
<dbReference type="InterPro" id="IPR046373">
    <property type="entry name" value="Acyl-CoA_Oxase/DH_mid-dom_sf"/>
</dbReference>
<organism evidence="3 4">
    <name type="scientific">Chthonomonas calidirosea (strain DSM 23976 / ICMP 18418 / T49)</name>
    <dbReference type="NCBI Taxonomy" id="1303518"/>
    <lineage>
        <taxon>Bacteria</taxon>
        <taxon>Bacillati</taxon>
        <taxon>Armatimonadota</taxon>
        <taxon>Chthonomonadia</taxon>
        <taxon>Chthonomonadales</taxon>
        <taxon>Chthonomonadaceae</taxon>
        <taxon>Chthonomonas</taxon>
    </lineage>
</organism>
<dbReference type="Gene3D" id="2.40.110.10">
    <property type="entry name" value="Butyryl-CoA Dehydrogenase, subunit A, domain 2"/>
    <property type="match status" value="1"/>
</dbReference>
<dbReference type="InterPro" id="IPR037069">
    <property type="entry name" value="AcylCoA_DH/ox_N_sf"/>
</dbReference>
<dbReference type="InParanoid" id="S0EZW8"/>
<dbReference type="InterPro" id="IPR013786">
    <property type="entry name" value="AcylCoA_DH/ox_N"/>
</dbReference>
<accession>S0EZW8</accession>
<evidence type="ECO:0000259" key="2">
    <source>
        <dbReference type="Pfam" id="PF02771"/>
    </source>
</evidence>
<reference evidence="4" key="1">
    <citation type="submission" date="2013-03" db="EMBL/GenBank/DDBJ databases">
        <title>Genome sequence of Chthonomonas calidirosea, the first sequenced genome from the Armatimonadetes phylum (formally candidate division OP10).</title>
        <authorList>
            <person name="Lee K.C.Y."/>
            <person name="Morgan X.C."/>
            <person name="Dunfield P.F."/>
            <person name="Tamas I."/>
            <person name="Houghton K.M."/>
            <person name="Vyssotski M."/>
            <person name="Ryan J.L.J."/>
            <person name="Lagutin K."/>
            <person name="McDonald I.R."/>
            <person name="Stott M.B."/>
        </authorList>
    </citation>
    <scope>NUCLEOTIDE SEQUENCE [LARGE SCALE GENOMIC DNA]</scope>
    <source>
        <strain evidence="4">DSM 23976 / ICMP 18418 / T49</strain>
    </source>
</reference>
<dbReference type="OrthoDB" id="5365325at2"/>
<dbReference type="PIRSF" id="PIRSF016578">
    <property type="entry name" value="HsaA"/>
    <property type="match status" value="1"/>
</dbReference>
<dbReference type="Gene3D" id="1.10.540.10">
    <property type="entry name" value="Acyl-CoA dehydrogenase/oxidase, N-terminal domain"/>
    <property type="match status" value="1"/>
</dbReference>
<protein>
    <submittedName>
        <fullName evidence="3">Acyl-CoA dehydrogenases</fullName>
    </submittedName>
</protein>